<protein>
    <submittedName>
        <fullName evidence="1">Uncharacterized protein</fullName>
    </submittedName>
</protein>
<dbReference type="AlphaFoldDB" id="A0A839DZV7"/>
<accession>A0A839DZV7</accession>
<proteinExistence type="predicted"/>
<dbReference type="Proteomes" id="UP000569329">
    <property type="component" value="Unassembled WGS sequence"/>
</dbReference>
<name>A0A839DZV7_9PSEU</name>
<gene>
    <name evidence="1" type="ORF">FHX42_003595</name>
</gene>
<sequence length="119" mass="12940">MDTFDHLDEQFADAVHVQAVEIGALPLREMVQDPRSDFIGQFCAVHRHQIGTHPEGVLGQGTRPSERQMRIVVVFRGFLGDPVEQLDVPIRRGSVDAGHGESSGVSVCERTMSAGGGVF</sequence>
<keyword evidence="2" id="KW-1185">Reference proteome</keyword>
<evidence type="ECO:0000313" key="2">
    <source>
        <dbReference type="Proteomes" id="UP000569329"/>
    </source>
</evidence>
<dbReference type="RefSeq" id="WP_182545476.1">
    <property type="nucleotide sequence ID" value="NZ_JACGWZ010000005.1"/>
</dbReference>
<comment type="caution">
    <text evidence="1">The sequence shown here is derived from an EMBL/GenBank/DDBJ whole genome shotgun (WGS) entry which is preliminary data.</text>
</comment>
<evidence type="ECO:0000313" key="1">
    <source>
        <dbReference type="EMBL" id="MBA8826219.1"/>
    </source>
</evidence>
<dbReference type="EMBL" id="JACGWZ010000005">
    <property type="protein sequence ID" value="MBA8826219.1"/>
    <property type="molecule type" value="Genomic_DNA"/>
</dbReference>
<reference evidence="1 2" key="1">
    <citation type="submission" date="2020-07" db="EMBL/GenBank/DDBJ databases">
        <title>Sequencing the genomes of 1000 actinobacteria strains.</title>
        <authorList>
            <person name="Klenk H.-P."/>
        </authorList>
    </citation>
    <scope>NUCLEOTIDE SEQUENCE [LARGE SCALE GENOMIC DNA]</scope>
    <source>
        <strain evidence="1 2">DSM 45975</strain>
    </source>
</reference>
<organism evidence="1 2">
    <name type="scientific">Halosaccharopolyspora lacisalsi</name>
    <dbReference type="NCBI Taxonomy" id="1000566"/>
    <lineage>
        <taxon>Bacteria</taxon>
        <taxon>Bacillati</taxon>
        <taxon>Actinomycetota</taxon>
        <taxon>Actinomycetes</taxon>
        <taxon>Pseudonocardiales</taxon>
        <taxon>Pseudonocardiaceae</taxon>
        <taxon>Halosaccharopolyspora</taxon>
    </lineage>
</organism>